<accession>A0A0R2M031</accession>
<dbReference type="PATRIC" id="fig|942150.3.peg.1502"/>
<evidence type="ECO:0000313" key="2">
    <source>
        <dbReference type="Proteomes" id="UP000051783"/>
    </source>
</evidence>
<dbReference type="EMBL" id="JQCL01000103">
    <property type="protein sequence ID" value="KRO07534.1"/>
    <property type="molecule type" value="Genomic_DNA"/>
</dbReference>
<dbReference type="AlphaFoldDB" id="A0A0R2M031"/>
<dbReference type="Pfam" id="PF06486">
    <property type="entry name" value="DUF1093"/>
    <property type="match status" value="1"/>
</dbReference>
<comment type="caution">
    <text evidence="1">The sequence shown here is derived from an EMBL/GenBank/DDBJ whole genome shotgun (WGS) entry which is preliminary data.</text>
</comment>
<dbReference type="InterPro" id="IPR036166">
    <property type="entry name" value="YxeA-like_sf"/>
</dbReference>
<gene>
    <name evidence="1" type="ORF">IV64_GL001458</name>
</gene>
<dbReference type="PANTHER" id="PTHR36433:SF2">
    <property type="entry name" value="YXEA FAMILY PROTEIN"/>
    <property type="match status" value="1"/>
</dbReference>
<proteinExistence type="predicted"/>
<dbReference type="RefSeq" id="WP_057707771.1">
    <property type="nucleotide sequence ID" value="NZ_JQCL01000103.1"/>
</dbReference>
<organism evidence="1 2">
    <name type="scientific">Lactiplantibacillus xiangfangensis</name>
    <dbReference type="NCBI Taxonomy" id="942150"/>
    <lineage>
        <taxon>Bacteria</taxon>
        <taxon>Bacillati</taxon>
        <taxon>Bacillota</taxon>
        <taxon>Bacilli</taxon>
        <taxon>Lactobacillales</taxon>
        <taxon>Lactobacillaceae</taxon>
        <taxon>Lactiplantibacillus</taxon>
    </lineage>
</organism>
<sequence>MKKVLLGLVTIIVIGVGTLLFSSHLTKNRGDELAMALDNVNPMVKVTTVYGLTNQAISHTKGEMNEDIFTYKMKTVDAAGQPRTLTFNADHRLKRQHYLKIETKGQNVNTWEAVDEATVPNNIRTNLAGS</sequence>
<name>A0A0R2M031_9LACO</name>
<dbReference type="STRING" id="942150.IV64_GL001458"/>
<keyword evidence="2" id="KW-1185">Reference proteome</keyword>
<dbReference type="InterPro" id="IPR006542">
    <property type="entry name" value="DUF1093"/>
</dbReference>
<reference evidence="1 2" key="1">
    <citation type="journal article" date="2015" name="Genome Announc.">
        <title>Expanding the biotechnology potential of lactobacilli through comparative genomics of 213 strains and associated genera.</title>
        <authorList>
            <person name="Sun Z."/>
            <person name="Harris H.M."/>
            <person name="McCann A."/>
            <person name="Guo C."/>
            <person name="Argimon S."/>
            <person name="Zhang W."/>
            <person name="Yang X."/>
            <person name="Jeffery I.B."/>
            <person name="Cooney J.C."/>
            <person name="Kagawa T.F."/>
            <person name="Liu W."/>
            <person name="Song Y."/>
            <person name="Salvetti E."/>
            <person name="Wrobel A."/>
            <person name="Rasinkangas P."/>
            <person name="Parkhill J."/>
            <person name="Rea M.C."/>
            <person name="O'Sullivan O."/>
            <person name="Ritari J."/>
            <person name="Douillard F.P."/>
            <person name="Paul Ross R."/>
            <person name="Yang R."/>
            <person name="Briner A.E."/>
            <person name="Felis G.E."/>
            <person name="de Vos W.M."/>
            <person name="Barrangou R."/>
            <person name="Klaenhammer T.R."/>
            <person name="Caufield P.W."/>
            <person name="Cui Y."/>
            <person name="Zhang H."/>
            <person name="O'Toole P.W."/>
        </authorList>
    </citation>
    <scope>NUCLEOTIDE SEQUENCE [LARGE SCALE GENOMIC DNA]</scope>
    <source>
        <strain evidence="1 2">LMG 26013</strain>
    </source>
</reference>
<dbReference type="Proteomes" id="UP000051783">
    <property type="component" value="Unassembled WGS sequence"/>
</dbReference>
<dbReference type="OrthoDB" id="2199916at2"/>
<protein>
    <recommendedName>
        <fullName evidence="3">YxeA family protein</fullName>
    </recommendedName>
</protein>
<dbReference type="SUPFAM" id="SSF159121">
    <property type="entry name" value="BC4932-like"/>
    <property type="match status" value="1"/>
</dbReference>
<evidence type="ECO:0008006" key="3">
    <source>
        <dbReference type="Google" id="ProtNLM"/>
    </source>
</evidence>
<dbReference type="PANTHER" id="PTHR36433">
    <property type="entry name" value="HYPOTHETICAL CYTOSOLIC PROTEIN"/>
    <property type="match status" value="1"/>
</dbReference>
<evidence type="ECO:0000313" key="1">
    <source>
        <dbReference type="EMBL" id="KRO07534.1"/>
    </source>
</evidence>
<dbReference type="NCBIfam" id="TIGR01655">
    <property type="entry name" value="yxeA_fam"/>
    <property type="match status" value="1"/>
</dbReference>
<dbReference type="Gene3D" id="2.40.50.480">
    <property type="match status" value="1"/>
</dbReference>